<feature type="compositionally biased region" description="Basic residues" evidence="1">
    <location>
        <begin position="93"/>
        <end position="119"/>
    </location>
</feature>
<comment type="caution">
    <text evidence="2">The sequence shown here is derived from an EMBL/GenBank/DDBJ whole genome shotgun (WGS) entry which is preliminary data.</text>
</comment>
<feature type="compositionally biased region" description="Basic and acidic residues" evidence="1">
    <location>
        <begin position="78"/>
        <end position="89"/>
    </location>
</feature>
<keyword evidence="3" id="KW-1185">Reference proteome</keyword>
<protein>
    <recommendedName>
        <fullName evidence="4">DDE Tnp4 domain-containing protein</fullName>
    </recommendedName>
</protein>
<name>A0AAV4JJU0_9GAST</name>
<dbReference type="Proteomes" id="UP000762676">
    <property type="component" value="Unassembled WGS sequence"/>
</dbReference>
<dbReference type="AlphaFoldDB" id="A0AAV4JJU0"/>
<evidence type="ECO:0000313" key="2">
    <source>
        <dbReference type="EMBL" id="GFS22954.1"/>
    </source>
</evidence>
<evidence type="ECO:0008006" key="4">
    <source>
        <dbReference type="Google" id="ProtNLM"/>
    </source>
</evidence>
<dbReference type="EMBL" id="BMAT01003287">
    <property type="protein sequence ID" value="GFS22954.1"/>
    <property type="molecule type" value="Genomic_DNA"/>
</dbReference>
<proteinExistence type="predicted"/>
<evidence type="ECO:0000256" key="1">
    <source>
        <dbReference type="SAM" id="MobiDB-lite"/>
    </source>
</evidence>
<feature type="region of interest" description="Disordered" evidence="1">
    <location>
        <begin position="45"/>
        <end position="135"/>
    </location>
</feature>
<accession>A0AAV4JJU0</accession>
<evidence type="ECO:0000313" key="3">
    <source>
        <dbReference type="Proteomes" id="UP000762676"/>
    </source>
</evidence>
<sequence>MEQRPPVVDGLVLGDSGYPVRTWLMTPLGQPVGNQQMNFNNSHRQKLKEKGYASSPVPKSKTSHKQQPTQTRASAKLLEQKQAHTREQARNPQARHRAKVRANLQKFRRVKERRRRRYHEQKQDKRLGTSKSQTKKATWRAILSDVSKKLDKCRSKLSLIKHDFLKNNLARKTESETKTYYVRKKRQASRNLVWRFLNEVAVDNPATRNRNRSKPKKVVTKTMNDLYLDFISRHPELKIRFQL</sequence>
<gene>
    <name evidence="2" type="ORF">ElyMa_001628000</name>
</gene>
<reference evidence="2 3" key="1">
    <citation type="journal article" date="2021" name="Elife">
        <title>Chloroplast acquisition without the gene transfer in kleptoplastic sea slugs, Plakobranchus ocellatus.</title>
        <authorList>
            <person name="Maeda T."/>
            <person name="Takahashi S."/>
            <person name="Yoshida T."/>
            <person name="Shimamura S."/>
            <person name="Takaki Y."/>
            <person name="Nagai Y."/>
            <person name="Toyoda A."/>
            <person name="Suzuki Y."/>
            <person name="Arimoto A."/>
            <person name="Ishii H."/>
            <person name="Satoh N."/>
            <person name="Nishiyama T."/>
            <person name="Hasebe M."/>
            <person name="Maruyama T."/>
            <person name="Minagawa J."/>
            <person name="Obokata J."/>
            <person name="Shigenobu S."/>
        </authorList>
    </citation>
    <scope>NUCLEOTIDE SEQUENCE [LARGE SCALE GENOMIC DNA]</scope>
</reference>
<organism evidence="2 3">
    <name type="scientific">Elysia marginata</name>
    <dbReference type="NCBI Taxonomy" id="1093978"/>
    <lineage>
        <taxon>Eukaryota</taxon>
        <taxon>Metazoa</taxon>
        <taxon>Spiralia</taxon>
        <taxon>Lophotrochozoa</taxon>
        <taxon>Mollusca</taxon>
        <taxon>Gastropoda</taxon>
        <taxon>Heterobranchia</taxon>
        <taxon>Euthyneura</taxon>
        <taxon>Panpulmonata</taxon>
        <taxon>Sacoglossa</taxon>
        <taxon>Placobranchoidea</taxon>
        <taxon>Plakobranchidae</taxon>
        <taxon>Elysia</taxon>
    </lineage>
</organism>